<evidence type="ECO:0000256" key="1">
    <source>
        <dbReference type="SAM" id="Phobius"/>
    </source>
</evidence>
<accession>A0A815T3H7</accession>
<evidence type="ECO:0000313" key="4">
    <source>
        <dbReference type="EMBL" id="CAF1582913.1"/>
    </source>
</evidence>
<keyword evidence="1" id="KW-1133">Transmembrane helix</keyword>
<name>A0A815T3H7_9BILA</name>
<proteinExistence type="predicted"/>
<evidence type="ECO:0000256" key="2">
    <source>
        <dbReference type="SAM" id="SignalP"/>
    </source>
</evidence>
<dbReference type="EMBL" id="CAJNOV010016016">
    <property type="protein sequence ID" value="CAF1582913.1"/>
    <property type="molecule type" value="Genomic_DNA"/>
</dbReference>
<organism evidence="3 5">
    <name type="scientific">Rotaria magnacalcarata</name>
    <dbReference type="NCBI Taxonomy" id="392030"/>
    <lineage>
        <taxon>Eukaryota</taxon>
        <taxon>Metazoa</taxon>
        <taxon>Spiralia</taxon>
        <taxon>Gnathifera</taxon>
        <taxon>Rotifera</taxon>
        <taxon>Eurotatoria</taxon>
        <taxon>Bdelloidea</taxon>
        <taxon>Philodinida</taxon>
        <taxon>Philodinidae</taxon>
        <taxon>Rotaria</taxon>
    </lineage>
</organism>
<protein>
    <recommendedName>
        <fullName evidence="6">Mid2 domain-containing protein</fullName>
    </recommendedName>
</protein>
<reference evidence="3" key="1">
    <citation type="submission" date="2021-02" db="EMBL/GenBank/DDBJ databases">
        <authorList>
            <person name="Nowell W R."/>
        </authorList>
    </citation>
    <scope>NUCLEOTIDE SEQUENCE</scope>
</reference>
<comment type="caution">
    <text evidence="3">The sequence shown here is derived from an EMBL/GenBank/DDBJ whole genome shotgun (WGS) entry which is preliminary data.</text>
</comment>
<dbReference type="AlphaFoldDB" id="A0A815T3H7"/>
<keyword evidence="2" id="KW-0732">Signal</keyword>
<evidence type="ECO:0000313" key="5">
    <source>
        <dbReference type="Proteomes" id="UP000663834"/>
    </source>
</evidence>
<dbReference type="OrthoDB" id="10045149at2759"/>
<keyword evidence="1" id="KW-0472">Membrane</keyword>
<evidence type="ECO:0008006" key="6">
    <source>
        <dbReference type="Google" id="ProtNLM"/>
    </source>
</evidence>
<feature type="chain" id="PRO_5035608321" description="Mid2 domain-containing protein" evidence="2">
    <location>
        <begin position="22"/>
        <end position="280"/>
    </location>
</feature>
<dbReference type="Proteomes" id="UP000663834">
    <property type="component" value="Unassembled WGS sequence"/>
</dbReference>
<dbReference type="EMBL" id="CAJNOW010006749">
    <property type="protein sequence ID" value="CAF1495973.1"/>
    <property type="molecule type" value="Genomic_DNA"/>
</dbReference>
<dbReference type="Proteomes" id="UP000663855">
    <property type="component" value="Unassembled WGS sequence"/>
</dbReference>
<feature type="transmembrane region" description="Helical" evidence="1">
    <location>
        <begin position="196"/>
        <end position="217"/>
    </location>
</feature>
<evidence type="ECO:0000313" key="3">
    <source>
        <dbReference type="EMBL" id="CAF1495973.1"/>
    </source>
</evidence>
<sequence>MFFIQFILVFISIDIITSTLTLKNISSSRVIILASCQADKNGLKSISIPNTRHYYFYFSSQPSSSLSSSSPVSSALDLSYCEHQQTTYYSLSGFSILHSSPRFPSTKIQDKKNSIRFQTHNAVFSAVDQSLRTTSDTIPLTLSSSSSSNRNLALINHDDGIVHTTINPLTTSILSNISLIHTSLPPIKEETQKMSMISLIGCILCGILILILIYSILKYCCNRDKGSYKIDESKNFTAKPNSDNQDGNGCTGKILSPNNYRETLLATNEANITDSKEWYV</sequence>
<feature type="signal peptide" evidence="2">
    <location>
        <begin position="1"/>
        <end position="21"/>
    </location>
</feature>
<gene>
    <name evidence="4" type="ORF">CJN711_LOCUS33168</name>
    <name evidence="3" type="ORF">KQP761_LOCUS14360</name>
</gene>
<keyword evidence="1" id="KW-0812">Transmembrane</keyword>